<evidence type="ECO:0000256" key="7">
    <source>
        <dbReference type="RuleBase" id="RU363032"/>
    </source>
</evidence>
<dbReference type="PANTHER" id="PTHR30193">
    <property type="entry name" value="ABC TRANSPORTER PERMEASE PROTEIN"/>
    <property type="match status" value="1"/>
</dbReference>
<keyword evidence="4 7" id="KW-0812">Transmembrane</keyword>
<keyword evidence="10" id="KW-1185">Reference proteome</keyword>
<organism evidence="9 10">
    <name type="scientific">Luedemannella flava</name>
    <dbReference type="NCBI Taxonomy" id="349316"/>
    <lineage>
        <taxon>Bacteria</taxon>
        <taxon>Bacillati</taxon>
        <taxon>Actinomycetota</taxon>
        <taxon>Actinomycetes</taxon>
        <taxon>Micromonosporales</taxon>
        <taxon>Micromonosporaceae</taxon>
        <taxon>Luedemannella</taxon>
    </lineage>
</organism>
<evidence type="ECO:0000256" key="4">
    <source>
        <dbReference type="ARBA" id="ARBA00022692"/>
    </source>
</evidence>
<accession>A0ABN2LKD8</accession>
<dbReference type="Proteomes" id="UP001500218">
    <property type="component" value="Unassembled WGS sequence"/>
</dbReference>
<dbReference type="InterPro" id="IPR000515">
    <property type="entry name" value="MetI-like"/>
</dbReference>
<evidence type="ECO:0000256" key="1">
    <source>
        <dbReference type="ARBA" id="ARBA00004651"/>
    </source>
</evidence>
<reference evidence="10" key="1">
    <citation type="journal article" date="2019" name="Int. J. Syst. Evol. Microbiol.">
        <title>The Global Catalogue of Microorganisms (GCM) 10K type strain sequencing project: providing services to taxonomists for standard genome sequencing and annotation.</title>
        <authorList>
            <consortium name="The Broad Institute Genomics Platform"/>
            <consortium name="The Broad Institute Genome Sequencing Center for Infectious Disease"/>
            <person name="Wu L."/>
            <person name="Ma J."/>
        </authorList>
    </citation>
    <scope>NUCLEOTIDE SEQUENCE [LARGE SCALE GENOMIC DNA]</scope>
    <source>
        <strain evidence="10">JCM 13250</strain>
    </source>
</reference>
<keyword evidence="2 7" id="KW-0813">Transport</keyword>
<dbReference type="EMBL" id="BAAALT010000016">
    <property type="protein sequence ID" value="GAA1788849.1"/>
    <property type="molecule type" value="Genomic_DNA"/>
</dbReference>
<feature type="transmembrane region" description="Helical" evidence="7">
    <location>
        <begin position="233"/>
        <end position="253"/>
    </location>
</feature>
<dbReference type="Pfam" id="PF00528">
    <property type="entry name" value="BPD_transp_1"/>
    <property type="match status" value="1"/>
</dbReference>
<evidence type="ECO:0000256" key="3">
    <source>
        <dbReference type="ARBA" id="ARBA00022475"/>
    </source>
</evidence>
<evidence type="ECO:0000313" key="9">
    <source>
        <dbReference type="EMBL" id="GAA1788849.1"/>
    </source>
</evidence>
<dbReference type="CDD" id="cd06261">
    <property type="entry name" value="TM_PBP2"/>
    <property type="match status" value="1"/>
</dbReference>
<comment type="similarity">
    <text evidence="7">Belongs to the binding-protein-dependent transport system permease family.</text>
</comment>
<dbReference type="InterPro" id="IPR035906">
    <property type="entry name" value="MetI-like_sf"/>
</dbReference>
<dbReference type="SUPFAM" id="SSF161098">
    <property type="entry name" value="MetI-like"/>
    <property type="match status" value="1"/>
</dbReference>
<keyword evidence="6 7" id="KW-0472">Membrane</keyword>
<feature type="transmembrane region" description="Helical" evidence="7">
    <location>
        <begin position="288"/>
        <end position="309"/>
    </location>
</feature>
<feature type="transmembrane region" description="Helical" evidence="7">
    <location>
        <begin position="33"/>
        <end position="52"/>
    </location>
</feature>
<keyword evidence="5 7" id="KW-1133">Transmembrane helix</keyword>
<feature type="transmembrane region" description="Helical" evidence="7">
    <location>
        <begin position="95"/>
        <end position="116"/>
    </location>
</feature>
<feature type="transmembrane region" description="Helical" evidence="7">
    <location>
        <begin position="128"/>
        <end position="149"/>
    </location>
</feature>
<comment type="subcellular location">
    <subcellularLocation>
        <location evidence="1 7">Cell membrane</location>
        <topology evidence="1 7">Multi-pass membrane protein</topology>
    </subcellularLocation>
</comment>
<evidence type="ECO:0000313" key="10">
    <source>
        <dbReference type="Proteomes" id="UP001500218"/>
    </source>
</evidence>
<protein>
    <submittedName>
        <fullName evidence="9">Sugar ABC transporter permease</fullName>
    </submittedName>
</protein>
<feature type="domain" description="ABC transmembrane type-1" evidence="8">
    <location>
        <begin position="91"/>
        <end position="306"/>
    </location>
</feature>
<evidence type="ECO:0000256" key="2">
    <source>
        <dbReference type="ARBA" id="ARBA00022448"/>
    </source>
</evidence>
<dbReference type="RefSeq" id="WP_344126457.1">
    <property type="nucleotide sequence ID" value="NZ_BAAALT010000016.1"/>
</dbReference>
<evidence type="ECO:0000259" key="8">
    <source>
        <dbReference type="PROSITE" id="PS50928"/>
    </source>
</evidence>
<dbReference type="Gene3D" id="1.10.3720.10">
    <property type="entry name" value="MetI-like"/>
    <property type="match status" value="1"/>
</dbReference>
<comment type="caution">
    <text evidence="9">The sequence shown here is derived from an EMBL/GenBank/DDBJ whole genome shotgun (WGS) entry which is preliminary data.</text>
</comment>
<sequence>MTTVAADAVVASEPDSRAKPGLTRRARQVRNNLTGYAFLIGALACFALFSWYPMVRGIVMSFQRTRRGVTTWVGWDNYERIINDPAFWTAWQNTIYFTVLALVLGYAVPFLVAIVLNEFRHAKGYLRILVYLPVMIPPASALFLFKYYLYDPSDAGLFNAILKFLHLPTSQWMQSPGMTVTAMVLASTWMNMGGAVLIYLAALQNIPGELYEAAELDGSGLLRRIWHVTIPETRLILSLMAMLQVVATMQLFIEPLILANGAGSQDSATSVAYLIYQHGFFQNDLGGAAALGVIMLLVLGGFSAVYARLSAKQD</sequence>
<dbReference type="PANTHER" id="PTHR30193:SF41">
    <property type="entry name" value="DIACETYLCHITOBIOSE UPTAKE SYSTEM PERMEASE PROTEIN NGCF"/>
    <property type="match status" value="1"/>
</dbReference>
<keyword evidence="3" id="KW-1003">Cell membrane</keyword>
<dbReference type="InterPro" id="IPR051393">
    <property type="entry name" value="ABC_transporter_permease"/>
</dbReference>
<evidence type="ECO:0000256" key="6">
    <source>
        <dbReference type="ARBA" id="ARBA00023136"/>
    </source>
</evidence>
<proteinExistence type="inferred from homology"/>
<evidence type="ECO:0000256" key="5">
    <source>
        <dbReference type="ARBA" id="ARBA00022989"/>
    </source>
</evidence>
<feature type="transmembrane region" description="Helical" evidence="7">
    <location>
        <begin position="180"/>
        <end position="202"/>
    </location>
</feature>
<name>A0ABN2LKD8_9ACTN</name>
<gene>
    <name evidence="9" type="ORF">GCM10009682_08630</name>
</gene>
<dbReference type="PROSITE" id="PS50928">
    <property type="entry name" value="ABC_TM1"/>
    <property type="match status" value="1"/>
</dbReference>